<feature type="domain" description="DUF6532" evidence="2">
    <location>
        <begin position="182"/>
        <end position="360"/>
    </location>
</feature>
<dbReference type="AlphaFoldDB" id="A0A9P7E5L2"/>
<sequence length="408" mass="45956">MATKGPSKKASKTASKMALLKAQEDLRAEMVSTVGHTASGRQLLKACGGEEHQMALETKMKKRDLKALRTTYQTHPEIFDRMKTACDGEGSSDSSESDNLTKFVDSMDDAENESDCGTDNTANDHDEVAEASSPPVVGTKHQWEDSEVLNTDTKFKKGPNRTCQWLKASNFDDVTKDLLTTATSIYCCLVMTRAPFPETLIIETKLAKDAWHEASNMAELTIQLTPSLVKMMMKRTSHSQFFGFHTSRSTLTIMQNRDLAESLKEGSRFVFKDWETKRGIYKTNLIQSVINHMWFANRSNEGIVYAKYFDPLPVQTMALVLTAIECCIDKWMTGVKEDIKFSLVAYFPVYLLHLNSLQRFEEWTAAYKLFGKIGVNLLDIAWMHTGVDLFMTAVTIDSFTDDVFDDAI</sequence>
<dbReference type="InterPro" id="IPR045341">
    <property type="entry name" value="DUF6532"/>
</dbReference>
<accession>A0A9P7E5L2</accession>
<evidence type="ECO:0000313" key="4">
    <source>
        <dbReference type="Proteomes" id="UP000807769"/>
    </source>
</evidence>
<evidence type="ECO:0000313" key="3">
    <source>
        <dbReference type="EMBL" id="KAG1811780.1"/>
    </source>
</evidence>
<dbReference type="Proteomes" id="UP000807769">
    <property type="component" value="Unassembled WGS sequence"/>
</dbReference>
<feature type="region of interest" description="Disordered" evidence="1">
    <location>
        <begin position="109"/>
        <end position="141"/>
    </location>
</feature>
<organism evidence="3 4">
    <name type="scientific">Suillus subaureus</name>
    <dbReference type="NCBI Taxonomy" id="48587"/>
    <lineage>
        <taxon>Eukaryota</taxon>
        <taxon>Fungi</taxon>
        <taxon>Dikarya</taxon>
        <taxon>Basidiomycota</taxon>
        <taxon>Agaricomycotina</taxon>
        <taxon>Agaricomycetes</taxon>
        <taxon>Agaricomycetidae</taxon>
        <taxon>Boletales</taxon>
        <taxon>Suillineae</taxon>
        <taxon>Suillaceae</taxon>
        <taxon>Suillus</taxon>
    </lineage>
</organism>
<comment type="caution">
    <text evidence="3">The sequence shown here is derived from an EMBL/GenBank/DDBJ whole genome shotgun (WGS) entry which is preliminary data.</text>
</comment>
<protein>
    <recommendedName>
        <fullName evidence="2">DUF6532 domain-containing protein</fullName>
    </recommendedName>
</protein>
<dbReference type="GeneID" id="64627200"/>
<gene>
    <name evidence="3" type="ORF">BJ212DRAFT_1301810</name>
</gene>
<dbReference type="EMBL" id="JABBWG010000028">
    <property type="protein sequence ID" value="KAG1811780.1"/>
    <property type="molecule type" value="Genomic_DNA"/>
</dbReference>
<evidence type="ECO:0000259" key="2">
    <source>
        <dbReference type="Pfam" id="PF20149"/>
    </source>
</evidence>
<evidence type="ECO:0000256" key="1">
    <source>
        <dbReference type="SAM" id="MobiDB-lite"/>
    </source>
</evidence>
<dbReference type="OrthoDB" id="2670504at2759"/>
<keyword evidence="4" id="KW-1185">Reference proteome</keyword>
<dbReference type="Pfam" id="PF20149">
    <property type="entry name" value="DUF6532"/>
    <property type="match status" value="1"/>
</dbReference>
<name>A0A9P7E5L2_9AGAM</name>
<proteinExistence type="predicted"/>
<reference evidence="3" key="1">
    <citation type="journal article" date="2020" name="New Phytol.">
        <title>Comparative genomics reveals dynamic genome evolution in host specialist ectomycorrhizal fungi.</title>
        <authorList>
            <person name="Lofgren L.A."/>
            <person name="Nguyen N.H."/>
            <person name="Vilgalys R."/>
            <person name="Ruytinx J."/>
            <person name="Liao H.L."/>
            <person name="Branco S."/>
            <person name="Kuo A."/>
            <person name="LaButti K."/>
            <person name="Lipzen A."/>
            <person name="Andreopoulos W."/>
            <person name="Pangilinan J."/>
            <person name="Riley R."/>
            <person name="Hundley H."/>
            <person name="Na H."/>
            <person name="Barry K."/>
            <person name="Grigoriev I.V."/>
            <person name="Stajich J.E."/>
            <person name="Kennedy P.G."/>
        </authorList>
    </citation>
    <scope>NUCLEOTIDE SEQUENCE</scope>
    <source>
        <strain evidence="3">MN1</strain>
    </source>
</reference>
<dbReference type="RefSeq" id="XP_041190201.1">
    <property type="nucleotide sequence ID" value="XM_041333183.1"/>
</dbReference>